<feature type="transmembrane region" description="Helical" evidence="2">
    <location>
        <begin position="237"/>
        <end position="256"/>
    </location>
</feature>
<dbReference type="EMBL" id="JBHSBM010000031">
    <property type="protein sequence ID" value="MFC4061593.1"/>
    <property type="molecule type" value="Genomic_DNA"/>
</dbReference>
<evidence type="ECO:0008006" key="5">
    <source>
        <dbReference type="Google" id="ProtNLM"/>
    </source>
</evidence>
<reference evidence="4" key="1">
    <citation type="journal article" date="2019" name="Int. J. Syst. Evol. Microbiol.">
        <title>The Global Catalogue of Microorganisms (GCM) 10K type strain sequencing project: providing services to taxonomists for standard genome sequencing and annotation.</title>
        <authorList>
            <consortium name="The Broad Institute Genomics Platform"/>
            <consortium name="The Broad Institute Genome Sequencing Center for Infectious Disease"/>
            <person name="Wu L."/>
            <person name="Ma J."/>
        </authorList>
    </citation>
    <scope>NUCLEOTIDE SEQUENCE [LARGE SCALE GENOMIC DNA]</scope>
    <source>
        <strain evidence="4">TBRC 4489</strain>
    </source>
</reference>
<proteinExistence type="predicted"/>
<keyword evidence="4" id="KW-1185">Reference proteome</keyword>
<feature type="transmembrane region" description="Helical" evidence="2">
    <location>
        <begin position="369"/>
        <end position="390"/>
    </location>
</feature>
<dbReference type="Gene3D" id="2.30.110.10">
    <property type="entry name" value="Electron Transport, Fmn-binding Protein, Chain A"/>
    <property type="match status" value="1"/>
</dbReference>
<comment type="caution">
    <text evidence="3">The sequence shown here is derived from an EMBL/GenBank/DDBJ whole genome shotgun (WGS) entry which is preliminary data.</text>
</comment>
<evidence type="ECO:0000256" key="1">
    <source>
        <dbReference type="SAM" id="MobiDB-lite"/>
    </source>
</evidence>
<dbReference type="InterPro" id="IPR012349">
    <property type="entry name" value="Split_barrel_FMN-bd"/>
</dbReference>
<feature type="transmembrane region" description="Helical" evidence="2">
    <location>
        <begin position="296"/>
        <end position="316"/>
    </location>
</feature>
<evidence type="ECO:0000313" key="3">
    <source>
        <dbReference type="EMBL" id="MFC4061593.1"/>
    </source>
</evidence>
<dbReference type="RefSeq" id="WP_377291928.1">
    <property type="nucleotide sequence ID" value="NZ_JBHSBM010000031.1"/>
</dbReference>
<organism evidence="3 4">
    <name type="scientific">Planomonospora corallina</name>
    <dbReference type="NCBI Taxonomy" id="1806052"/>
    <lineage>
        <taxon>Bacteria</taxon>
        <taxon>Bacillati</taxon>
        <taxon>Actinomycetota</taxon>
        <taxon>Actinomycetes</taxon>
        <taxon>Streptosporangiales</taxon>
        <taxon>Streptosporangiaceae</taxon>
        <taxon>Planomonospora</taxon>
    </lineage>
</organism>
<feature type="region of interest" description="Disordered" evidence="1">
    <location>
        <begin position="1"/>
        <end position="47"/>
    </location>
</feature>
<keyword evidence="2" id="KW-1133">Transmembrane helix</keyword>
<accession>A0ABV8IBK3</accession>
<keyword evidence="2" id="KW-0472">Membrane</keyword>
<sequence length="406" mass="41245">MVMHRPLAHRPSAPAPVPGPCTGPATGSGDGRGGGSGGGSGTGGLPEALRDRLVAPVVRRLLRSSLHDLLSGSVVLVTVRDRRTGREATVPADYVARGGELLLVSRRSERWWHDLDGGPDGGAPVRVLLRGRWWEGTASVSHDPHRVAETLLEMAAAPGRPAGAARPARARDGVGIRIRLDRPAVAEPYGTGSRRGLWRRWFLAATAGEAAGLVLPAAVAALLLVSGAVGPLLRAPVLILAGAGAGILLGLGQAFALRTALPAVPTGVWVRATAAGAVLAWSVGAVPVTLGGGPPVVPWPVLAAGCTAMAVSVGLLQWSVLRGHLGRAWWWIPASAAGRCAGLAAAALVTAPLRRPGPPPPLAVLTGSLGVLAMAAAVAAVTGVVLVVLVRRGPRSHRRGTAVPTA</sequence>
<evidence type="ECO:0000256" key="2">
    <source>
        <dbReference type="SAM" id="Phobius"/>
    </source>
</evidence>
<feature type="compositionally biased region" description="Gly residues" evidence="1">
    <location>
        <begin position="26"/>
        <end position="44"/>
    </location>
</feature>
<name>A0ABV8IBK3_9ACTN</name>
<feature type="transmembrane region" description="Helical" evidence="2">
    <location>
        <begin position="268"/>
        <end position="290"/>
    </location>
</feature>
<dbReference type="Proteomes" id="UP001595850">
    <property type="component" value="Unassembled WGS sequence"/>
</dbReference>
<keyword evidence="2" id="KW-0812">Transmembrane</keyword>
<gene>
    <name evidence="3" type="ORF">ACFOWE_25110</name>
</gene>
<feature type="transmembrane region" description="Helical" evidence="2">
    <location>
        <begin position="201"/>
        <end position="225"/>
    </location>
</feature>
<evidence type="ECO:0000313" key="4">
    <source>
        <dbReference type="Proteomes" id="UP001595850"/>
    </source>
</evidence>
<protein>
    <recommendedName>
        <fullName evidence="5">DUF385 domain-containing protein</fullName>
    </recommendedName>
</protein>
<feature type="transmembrane region" description="Helical" evidence="2">
    <location>
        <begin position="328"/>
        <end position="349"/>
    </location>
</feature>